<dbReference type="OrthoDB" id="6630523at2759"/>
<feature type="region of interest" description="Disordered" evidence="1">
    <location>
        <begin position="482"/>
        <end position="507"/>
    </location>
</feature>
<dbReference type="Proteomes" id="UP001154078">
    <property type="component" value="Chromosome 7"/>
</dbReference>
<reference evidence="2" key="1">
    <citation type="submission" date="2021-12" db="EMBL/GenBank/DDBJ databases">
        <authorList>
            <person name="King R."/>
        </authorList>
    </citation>
    <scope>NUCLEOTIDE SEQUENCE</scope>
</reference>
<feature type="compositionally biased region" description="Polar residues" evidence="1">
    <location>
        <begin position="692"/>
        <end position="709"/>
    </location>
</feature>
<feature type="region of interest" description="Disordered" evidence="1">
    <location>
        <begin position="615"/>
        <end position="638"/>
    </location>
</feature>
<accession>A0A9P0BE11</accession>
<feature type="compositionally biased region" description="Pro residues" evidence="1">
    <location>
        <begin position="246"/>
        <end position="276"/>
    </location>
</feature>
<protein>
    <submittedName>
        <fullName evidence="2">Uncharacterized protein</fullName>
    </submittedName>
</protein>
<gene>
    <name evidence="2" type="ORF">MELIAE_LOCUS9932</name>
</gene>
<feature type="compositionally biased region" description="Basic and acidic residues" evidence="1">
    <location>
        <begin position="493"/>
        <end position="504"/>
    </location>
</feature>
<feature type="compositionally biased region" description="Low complexity" evidence="1">
    <location>
        <begin position="482"/>
        <end position="492"/>
    </location>
</feature>
<feature type="compositionally biased region" description="Polar residues" evidence="1">
    <location>
        <begin position="277"/>
        <end position="293"/>
    </location>
</feature>
<feature type="compositionally biased region" description="Polar residues" evidence="1">
    <location>
        <begin position="560"/>
        <end position="583"/>
    </location>
</feature>
<proteinExistence type="predicted"/>
<feature type="region of interest" description="Disordered" evidence="1">
    <location>
        <begin position="207"/>
        <end position="370"/>
    </location>
</feature>
<keyword evidence="3" id="KW-1185">Reference proteome</keyword>
<dbReference type="AlphaFoldDB" id="A0A9P0BE11"/>
<feature type="compositionally biased region" description="Polar residues" evidence="1">
    <location>
        <begin position="304"/>
        <end position="321"/>
    </location>
</feature>
<evidence type="ECO:0000313" key="2">
    <source>
        <dbReference type="EMBL" id="CAH0560117.1"/>
    </source>
</evidence>
<evidence type="ECO:0000313" key="3">
    <source>
        <dbReference type="Proteomes" id="UP001154078"/>
    </source>
</evidence>
<feature type="non-terminal residue" evidence="2">
    <location>
        <position position="1"/>
    </location>
</feature>
<name>A0A9P0BE11_BRAAE</name>
<sequence>TLYILLLLFTICLASEEAQKEAGDWIDIHENTKLQPSQSYQHQTPEEPSFINKIASWLFPFNSNDKNDLVAESDTSNFQYLPPSPPAHAFAQPEKDCHPCNKEPWVPMATNQHQNVAPPPQVTHLDALLPPSNYGPPKFFQKEPSKDYGFPNPSLTAFGALNGHSGPASETAVHDYVVPPPINHRDHVQSFTRPNFKYVAPSKNYLPSNTYGAPNNNFPPPNNDYGPPKQAFRPPSNNFAPQKPIYGPPKPVYGPPSPMQSYGPPRPQYGPPPNQFKPPSNQYGPPRPQNNQYGPPKPPVNQYGPPNNQYLPQSPFNTPTTILKPIMESYGAPPDIRPPPISGTYGAPNINYGPPQKLTPTSPSGNYGPPQPIPSDSYGAPLAPNAQDYFMVHEQLSLSSGDSIDDVRKPIPFPNLSSFPVAPIRDHGNFKDTYDNHADDVQVLPSINVADYLSSIEHPINVIQSPLVEVNVNEQDDVSGQHQNVNHQQNNNDHQHNTNDHINDYQHNINNNNQQVINAQQSGSPFEREPFDLNEPLPNQYQVAQDTHNTLYQNVNFNDQRSHNIYSPPQQNYQSKANHNKPNYNEDPKLSENPIIVEDTHTAASSVNSNVTLANQTKRDSGKSLRLPETYPEESQDQTDVIKKLLQEQGILGDSILDIQKVNDPRFAGNVNPPTPTPLGSNNWRPSYAPEMSQSLLPPSPGKSTWLQPVESTTKKQIQIIVPYVMNKKVIPFEKPQFYQKPTNTRKVPPNGGYTTLLPIYTPPSSTQQSVWSKFMEDFKWSENKATGFRKPQTTPVYNIQDLIDEGKRQNAHHNANLPYDIISLQKNIDHWTQQEYSNKLNNFESAESTKKESVIKSLFKQGNSESRKIPTDYLKSNKHYGKSPLKNLLKQNVEVKKETRKESLVKALLKDGNKKTVKKESVLKTLLLEKDVDVRKMLTDYLETQEKENSVYHKESPIKTLLKQTDVEIKKTIKDYLDSHQNYEDETSHDKESLIKNLLKNFESNLVIPESTTKNIPTPFEVAKTTWDVTKVTTSPLTKEKIYVVTPQTYKFDSTTPTTAWSMAPKVENGRQNNDTNLSFITSKFSVRVEHHNKTGRELLNKEESNSLKVVYSEWPHIINNLQTTTTKKPTSSHPLFGLMDFSSYTPPPNSTVQTISGHSKVATIVTPYSRTKENFISTSTEKISNAH</sequence>
<evidence type="ECO:0000256" key="1">
    <source>
        <dbReference type="SAM" id="MobiDB-lite"/>
    </source>
</evidence>
<organism evidence="2 3">
    <name type="scientific">Brassicogethes aeneus</name>
    <name type="common">Rape pollen beetle</name>
    <name type="synonym">Meligethes aeneus</name>
    <dbReference type="NCBI Taxonomy" id="1431903"/>
    <lineage>
        <taxon>Eukaryota</taxon>
        <taxon>Metazoa</taxon>
        <taxon>Ecdysozoa</taxon>
        <taxon>Arthropoda</taxon>
        <taxon>Hexapoda</taxon>
        <taxon>Insecta</taxon>
        <taxon>Pterygota</taxon>
        <taxon>Neoptera</taxon>
        <taxon>Endopterygota</taxon>
        <taxon>Coleoptera</taxon>
        <taxon>Polyphaga</taxon>
        <taxon>Cucujiformia</taxon>
        <taxon>Nitidulidae</taxon>
        <taxon>Meligethinae</taxon>
        <taxon>Brassicogethes</taxon>
    </lineage>
</organism>
<feature type="region of interest" description="Disordered" evidence="1">
    <location>
        <begin position="670"/>
        <end position="709"/>
    </location>
</feature>
<feature type="region of interest" description="Disordered" evidence="1">
    <location>
        <begin position="560"/>
        <end position="590"/>
    </location>
</feature>
<dbReference type="EMBL" id="OV121138">
    <property type="protein sequence ID" value="CAH0560117.1"/>
    <property type="molecule type" value="Genomic_DNA"/>
</dbReference>